<dbReference type="Proteomes" id="UP001589683">
    <property type="component" value="Unassembled WGS sequence"/>
</dbReference>
<organism evidence="6 7">
    <name type="scientific">Pseudohalocynthiibacter aestuariivivens</name>
    <dbReference type="NCBI Taxonomy" id="1591409"/>
    <lineage>
        <taxon>Bacteria</taxon>
        <taxon>Pseudomonadati</taxon>
        <taxon>Pseudomonadota</taxon>
        <taxon>Alphaproteobacteria</taxon>
        <taxon>Rhodobacterales</taxon>
        <taxon>Paracoccaceae</taxon>
        <taxon>Pseudohalocynthiibacter</taxon>
    </lineage>
</organism>
<reference evidence="6 7" key="1">
    <citation type="submission" date="2024-09" db="EMBL/GenBank/DDBJ databases">
        <authorList>
            <person name="Sun Q."/>
            <person name="Mori K."/>
        </authorList>
    </citation>
    <scope>NUCLEOTIDE SEQUENCE [LARGE SCALE GENOMIC DNA]</scope>
    <source>
        <strain evidence="6 7">CECT 8726</strain>
    </source>
</reference>
<dbReference type="EMBL" id="JBHMEA010000033">
    <property type="protein sequence ID" value="MFB9231872.1"/>
    <property type="molecule type" value="Genomic_DNA"/>
</dbReference>
<accession>A0ABV5JEH8</accession>
<keyword evidence="7" id="KW-1185">Reference proteome</keyword>
<name>A0ABV5JEH8_9RHOB</name>
<evidence type="ECO:0000256" key="2">
    <source>
        <dbReference type="ARBA" id="ARBA00023015"/>
    </source>
</evidence>
<dbReference type="Gene3D" id="1.10.10.10">
    <property type="entry name" value="Winged helix-like DNA-binding domain superfamily/Winged helix DNA-binding domain"/>
    <property type="match status" value="1"/>
</dbReference>
<dbReference type="PROSITE" id="PS50931">
    <property type="entry name" value="HTH_LYSR"/>
    <property type="match status" value="1"/>
</dbReference>
<dbReference type="InterPro" id="IPR005119">
    <property type="entry name" value="LysR_subst-bd"/>
</dbReference>
<dbReference type="InterPro" id="IPR036390">
    <property type="entry name" value="WH_DNA-bd_sf"/>
</dbReference>
<keyword evidence="4" id="KW-0804">Transcription</keyword>
<sequence length="294" mass="31470">MAIVPPRPKGPPLNALRAFEAAARLGGFTKAADELCVTPGAITQHIKTLETWAGAPLFNRQPQGVQLSPLGHKIAAEFSAAFDRLGQAVQALRTEAAPQLVQIAALPSIAQLWLSPRLPAIRKALPEVTLSVTAMETPPNMLRDPFDLTIFFSDEPSGGSLFSLGTDVIFPVCAPEVAEGLQHVKDLANYPMIGDASWANDWQIWLRAEHPKLSVSVKGPTYSLYSLAVDEAVNGAGVLMGHETLVRSHLKAGRLVAPFSGKVSLERSLLLALAHRPKPGSTISRLCDMLVEAA</sequence>
<comment type="caution">
    <text evidence="6">The sequence shown here is derived from an EMBL/GenBank/DDBJ whole genome shotgun (WGS) entry which is preliminary data.</text>
</comment>
<dbReference type="InterPro" id="IPR058163">
    <property type="entry name" value="LysR-type_TF_proteobact-type"/>
</dbReference>
<protein>
    <submittedName>
        <fullName evidence="6">LysR substrate-binding domain-containing protein</fullName>
    </submittedName>
</protein>
<dbReference type="SUPFAM" id="SSF53850">
    <property type="entry name" value="Periplasmic binding protein-like II"/>
    <property type="match status" value="1"/>
</dbReference>
<evidence type="ECO:0000259" key="5">
    <source>
        <dbReference type="PROSITE" id="PS50931"/>
    </source>
</evidence>
<proteinExistence type="inferred from homology"/>
<dbReference type="InterPro" id="IPR036388">
    <property type="entry name" value="WH-like_DNA-bd_sf"/>
</dbReference>
<keyword evidence="2" id="KW-0805">Transcription regulation</keyword>
<evidence type="ECO:0000256" key="4">
    <source>
        <dbReference type="ARBA" id="ARBA00023163"/>
    </source>
</evidence>
<feature type="domain" description="HTH lysR-type" evidence="5">
    <location>
        <begin position="11"/>
        <end position="68"/>
    </location>
</feature>
<evidence type="ECO:0000313" key="6">
    <source>
        <dbReference type="EMBL" id="MFB9231872.1"/>
    </source>
</evidence>
<dbReference type="Pfam" id="PF00126">
    <property type="entry name" value="HTH_1"/>
    <property type="match status" value="1"/>
</dbReference>
<gene>
    <name evidence="6" type="ORF">ACFFUT_08750</name>
</gene>
<evidence type="ECO:0000256" key="1">
    <source>
        <dbReference type="ARBA" id="ARBA00009437"/>
    </source>
</evidence>
<evidence type="ECO:0000256" key="3">
    <source>
        <dbReference type="ARBA" id="ARBA00023125"/>
    </source>
</evidence>
<evidence type="ECO:0000313" key="7">
    <source>
        <dbReference type="Proteomes" id="UP001589683"/>
    </source>
</evidence>
<dbReference type="InterPro" id="IPR000847">
    <property type="entry name" value="LysR_HTH_N"/>
</dbReference>
<keyword evidence="3" id="KW-0238">DNA-binding</keyword>
<dbReference type="Gene3D" id="3.40.190.10">
    <property type="entry name" value="Periplasmic binding protein-like II"/>
    <property type="match status" value="2"/>
</dbReference>
<dbReference type="PANTHER" id="PTHR30537:SF26">
    <property type="entry name" value="GLYCINE CLEAVAGE SYSTEM TRANSCRIPTIONAL ACTIVATOR"/>
    <property type="match status" value="1"/>
</dbReference>
<dbReference type="Pfam" id="PF03466">
    <property type="entry name" value="LysR_substrate"/>
    <property type="match status" value="1"/>
</dbReference>
<dbReference type="PANTHER" id="PTHR30537">
    <property type="entry name" value="HTH-TYPE TRANSCRIPTIONAL REGULATOR"/>
    <property type="match status" value="1"/>
</dbReference>
<comment type="similarity">
    <text evidence="1">Belongs to the LysR transcriptional regulatory family.</text>
</comment>
<dbReference type="RefSeq" id="WP_213888687.1">
    <property type="nucleotide sequence ID" value="NZ_JAGFNU010000004.1"/>
</dbReference>
<dbReference type="SUPFAM" id="SSF46785">
    <property type="entry name" value="Winged helix' DNA-binding domain"/>
    <property type="match status" value="1"/>
</dbReference>